<evidence type="ECO:0000256" key="1">
    <source>
        <dbReference type="SAM" id="MobiDB-lite"/>
    </source>
</evidence>
<dbReference type="AlphaFoldDB" id="A0A4Z2GL90"/>
<gene>
    <name evidence="3" type="ORF">EYF80_035720</name>
</gene>
<dbReference type="Proteomes" id="UP000314294">
    <property type="component" value="Unassembled WGS sequence"/>
</dbReference>
<keyword evidence="2" id="KW-1133">Transmembrane helix</keyword>
<accession>A0A4Z2GL90</accession>
<feature type="region of interest" description="Disordered" evidence="1">
    <location>
        <begin position="1"/>
        <end position="30"/>
    </location>
</feature>
<evidence type="ECO:0000256" key="2">
    <source>
        <dbReference type="SAM" id="Phobius"/>
    </source>
</evidence>
<comment type="caution">
    <text evidence="3">The sequence shown here is derived from an EMBL/GenBank/DDBJ whole genome shotgun (WGS) entry which is preliminary data.</text>
</comment>
<reference evidence="3 4" key="1">
    <citation type="submission" date="2019-03" db="EMBL/GenBank/DDBJ databases">
        <title>First draft genome of Liparis tanakae, snailfish: a comprehensive survey of snailfish specific genes.</title>
        <authorList>
            <person name="Kim W."/>
            <person name="Song I."/>
            <person name="Jeong J.-H."/>
            <person name="Kim D."/>
            <person name="Kim S."/>
            <person name="Ryu S."/>
            <person name="Song J.Y."/>
            <person name="Lee S.K."/>
        </authorList>
    </citation>
    <scope>NUCLEOTIDE SEQUENCE [LARGE SCALE GENOMIC DNA]</scope>
    <source>
        <tissue evidence="3">Muscle</tissue>
    </source>
</reference>
<feature type="region of interest" description="Disordered" evidence="1">
    <location>
        <begin position="260"/>
        <end position="282"/>
    </location>
</feature>
<keyword evidence="2" id="KW-0812">Transmembrane</keyword>
<evidence type="ECO:0000313" key="3">
    <source>
        <dbReference type="EMBL" id="TNN54099.1"/>
    </source>
</evidence>
<proteinExistence type="predicted"/>
<sequence length="569" mass="62274">MRTRSLSDSMEEWSRGTPTVPSIIDMQEPEPRAPDNISDMETRVGVEAASSPSAGLSIGHESMKLDVWASALGLGARLIRRLKRGPDPLSFVNTQGSRRYWDSSTTPLTAPVMGLSSCSMDTHTSAQEPLQRSVRVIGSLLILLLLVLIHFLFVSLAQLVQRGHHQLSLHSHVTQEVEQRLQDLPVLIRHQQDGRSDGLQPLLLWDRLRQVSEELFDHVGHVVRRLVLVAHGVGGQLTLLPQSLDTGLHAGFAEQSHLRWEGKKRKPNRGPDSRVPPLPIGSRRIAVNQEDPSSLAFAGGGPALLLLLLPLPRLILRQHAAAPVVHDLLQAADVLDDVVQVREQIILFLQVHQVSRAGVEVGARNVVVDAHPAAARRSGTRGLRQRFARPRLTVIGGRSSALRLEAGCSIPGGRHQALYGQRLGKGARLMVFGDVNQEVFVRVELVPAKRAVSFRPLTLREQLGVLQAGSLAPGAPVSPTGLPVDRCLRSSVGETGEVSPSGWWWCSSWLMGVHWSTCSARGSSPCNTGSPMTRGARRFEPFRLDDGPQVRINSMRRKKSLALLRPPCP</sequence>
<evidence type="ECO:0000313" key="4">
    <source>
        <dbReference type="Proteomes" id="UP000314294"/>
    </source>
</evidence>
<feature type="transmembrane region" description="Helical" evidence="2">
    <location>
        <begin position="140"/>
        <end position="160"/>
    </location>
</feature>
<name>A0A4Z2GL90_9TELE</name>
<organism evidence="3 4">
    <name type="scientific">Liparis tanakae</name>
    <name type="common">Tanaka's snailfish</name>
    <dbReference type="NCBI Taxonomy" id="230148"/>
    <lineage>
        <taxon>Eukaryota</taxon>
        <taxon>Metazoa</taxon>
        <taxon>Chordata</taxon>
        <taxon>Craniata</taxon>
        <taxon>Vertebrata</taxon>
        <taxon>Euteleostomi</taxon>
        <taxon>Actinopterygii</taxon>
        <taxon>Neopterygii</taxon>
        <taxon>Teleostei</taxon>
        <taxon>Neoteleostei</taxon>
        <taxon>Acanthomorphata</taxon>
        <taxon>Eupercaria</taxon>
        <taxon>Perciformes</taxon>
        <taxon>Cottioidei</taxon>
        <taxon>Cottales</taxon>
        <taxon>Liparidae</taxon>
        <taxon>Liparis</taxon>
    </lineage>
</organism>
<protein>
    <submittedName>
        <fullName evidence="3">Uncharacterized protein</fullName>
    </submittedName>
</protein>
<keyword evidence="4" id="KW-1185">Reference proteome</keyword>
<dbReference type="EMBL" id="SRLO01000496">
    <property type="protein sequence ID" value="TNN54099.1"/>
    <property type="molecule type" value="Genomic_DNA"/>
</dbReference>
<keyword evidence="2" id="KW-0472">Membrane</keyword>